<dbReference type="InterPro" id="IPR025714">
    <property type="entry name" value="Methyltranfer_dom"/>
</dbReference>
<proteinExistence type="predicted"/>
<dbReference type="PANTHER" id="PTHR12496">
    <property type="entry name" value="CGI-41 METHYLTRANSFERASE"/>
    <property type="match status" value="1"/>
</dbReference>
<dbReference type="PANTHER" id="PTHR12496:SF2">
    <property type="entry name" value="METHYLTRANSFERASE-LIKE PROTEIN 25B"/>
    <property type="match status" value="1"/>
</dbReference>
<protein>
    <submittedName>
        <fullName evidence="2">Protein RRNAD1like [Apis florea]</fullName>
    </submittedName>
</protein>
<dbReference type="EMBL" id="HACA01020098">
    <property type="protein sequence ID" value="CDW37459.1"/>
    <property type="molecule type" value="Transcribed_RNA"/>
</dbReference>
<organism evidence="2">
    <name type="scientific">Lepeophtheirus salmonis</name>
    <name type="common">Salmon louse</name>
    <name type="synonym">Caligus salmonis</name>
    <dbReference type="NCBI Taxonomy" id="72036"/>
    <lineage>
        <taxon>Eukaryota</taxon>
        <taxon>Metazoa</taxon>
        <taxon>Ecdysozoa</taxon>
        <taxon>Arthropoda</taxon>
        <taxon>Crustacea</taxon>
        <taxon>Multicrustacea</taxon>
        <taxon>Hexanauplia</taxon>
        <taxon>Copepoda</taxon>
        <taxon>Siphonostomatoida</taxon>
        <taxon>Caligidae</taxon>
        <taxon>Lepeophtheirus</taxon>
    </lineage>
</organism>
<feature type="domain" description="Methyltransferase" evidence="1">
    <location>
        <begin position="34"/>
        <end position="86"/>
    </location>
</feature>
<reference evidence="2" key="1">
    <citation type="submission" date="2014-05" db="EMBL/GenBank/DDBJ databases">
        <authorList>
            <person name="Chronopoulou M."/>
        </authorList>
    </citation>
    <scope>NUCLEOTIDE SEQUENCE</scope>
    <source>
        <tissue evidence="2">Whole organism</tissue>
    </source>
</reference>
<evidence type="ECO:0000259" key="1">
    <source>
        <dbReference type="Pfam" id="PF13679"/>
    </source>
</evidence>
<evidence type="ECO:0000313" key="2">
    <source>
        <dbReference type="EMBL" id="CDW37459.1"/>
    </source>
</evidence>
<sequence length="254" mass="29169">MDELFVKKMKSRSPSSHILPVHSVHNISEETLQSHTQDSLFKNQEHHGVGLVGLHACGDLSSRIIRLYKASSSSKFLCLATCCYMKGNLNLMSSDFSHRSLSYEARELGCHALETYIKKLKSDDYESLLRVHCYRALLERILIRKGSQYKHISLKSVPQTHRLSFEEYALAATANLKELNISATEMKEAEMDLEKEWWKVSVFYILRLSMAPIIETLVFLDRYLFLKEACDRTSILPLFDPVLSPRNLVLLSIK</sequence>
<dbReference type="AlphaFoldDB" id="A0A0K2UGU0"/>
<dbReference type="Pfam" id="PF13679">
    <property type="entry name" value="Methyltransf_32"/>
    <property type="match status" value="1"/>
</dbReference>
<dbReference type="InterPro" id="IPR052220">
    <property type="entry name" value="METTL25"/>
</dbReference>
<accession>A0A0K2UGU0</accession>
<name>A0A0K2UGU0_LEPSM</name>